<name>A0A6N4XWL1_9FLAO</name>
<keyword evidence="2" id="KW-1185">Reference proteome</keyword>
<gene>
    <name evidence="1" type="ORF">CHRY9393_03489</name>
</gene>
<dbReference type="RefSeq" id="WP_162074389.1">
    <property type="nucleotide sequence ID" value="NZ_CACVBY010000156.1"/>
</dbReference>
<proteinExistence type="predicted"/>
<reference evidence="1 2" key="1">
    <citation type="submission" date="2020-01" db="EMBL/GenBank/DDBJ databases">
        <authorList>
            <person name="Rodrigo-Torres L."/>
            <person name="Arahal R. D."/>
            <person name="Lucena T."/>
        </authorList>
    </citation>
    <scope>NUCLEOTIDE SEQUENCE [LARGE SCALE GENOMIC DNA]</scope>
    <source>
        <strain evidence="1 2">CECT 9393</strain>
    </source>
</reference>
<accession>A0A6N4XWL1</accession>
<evidence type="ECO:0000313" key="2">
    <source>
        <dbReference type="Proteomes" id="UP000445309"/>
    </source>
</evidence>
<organism evidence="1 2">
    <name type="scientific">Chryseobacterium fistulae</name>
    <dbReference type="NCBI Taxonomy" id="2675058"/>
    <lineage>
        <taxon>Bacteria</taxon>
        <taxon>Pseudomonadati</taxon>
        <taxon>Bacteroidota</taxon>
        <taxon>Flavobacteriia</taxon>
        <taxon>Flavobacteriales</taxon>
        <taxon>Weeksellaceae</taxon>
        <taxon>Chryseobacterium group</taxon>
        <taxon>Chryseobacterium</taxon>
    </lineage>
</organism>
<dbReference type="EMBL" id="CACVBY010000156">
    <property type="protein sequence ID" value="CAA7393274.1"/>
    <property type="molecule type" value="Genomic_DNA"/>
</dbReference>
<evidence type="ECO:0000313" key="1">
    <source>
        <dbReference type="EMBL" id="CAA7393274.1"/>
    </source>
</evidence>
<dbReference type="AlphaFoldDB" id="A0A6N4XWL1"/>
<sequence>MQIENLKVEALSSQEIKSVEGGFFFTMVKAVGKGLFTGFAAGSAAYAYNNYNGRRRN</sequence>
<evidence type="ECO:0008006" key="3">
    <source>
        <dbReference type="Google" id="ProtNLM"/>
    </source>
</evidence>
<protein>
    <recommendedName>
        <fullName evidence="3">Class IIb bacteriocin, lactobin A/cerein 7B family</fullName>
    </recommendedName>
</protein>
<dbReference type="Proteomes" id="UP000445309">
    <property type="component" value="Unassembled WGS sequence"/>
</dbReference>